<dbReference type="OrthoDB" id="78094at2759"/>
<dbReference type="InterPro" id="IPR000048">
    <property type="entry name" value="IQ_motif_EF-hand-BS"/>
</dbReference>
<protein>
    <submittedName>
        <fullName evidence="1">Uncharacterized protein</fullName>
    </submittedName>
</protein>
<evidence type="ECO:0000313" key="1">
    <source>
        <dbReference type="EMBL" id="GMH50000.1"/>
    </source>
</evidence>
<keyword evidence="2" id="KW-1185">Reference proteome</keyword>
<dbReference type="EMBL" id="BRXZ01001931">
    <property type="protein sequence ID" value="GMH50000.1"/>
    <property type="molecule type" value="Genomic_DNA"/>
</dbReference>
<dbReference type="AlphaFoldDB" id="A0A9W7DPW5"/>
<reference evidence="1" key="1">
    <citation type="submission" date="2022-07" db="EMBL/GenBank/DDBJ databases">
        <title>Genome analysis of Parmales, a sister group of diatoms, reveals the evolutionary specialization of diatoms from phago-mixotrophs to photoautotrophs.</title>
        <authorList>
            <person name="Ban H."/>
            <person name="Sato S."/>
            <person name="Yoshikawa S."/>
            <person name="Kazumasa Y."/>
            <person name="Nakamura Y."/>
            <person name="Ichinomiya M."/>
            <person name="Saitoh K."/>
            <person name="Sato N."/>
            <person name="Blanc-Mathieu R."/>
            <person name="Endo H."/>
            <person name="Kuwata A."/>
            <person name="Ogata H."/>
        </authorList>
    </citation>
    <scope>NUCLEOTIDE SEQUENCE</scope>
</reference>
<comment type="caution">
    <text evidence="1">The sequence shown here is derived from an EMBL/GenBank/DDBJ whole genome shotgun (WGS) entry which is preliminary data.</text>
</comment>
<sequence length="570" mass="67549">SGKVMDLKFDTSAFSTDKIGGLQRDLYYISPYLTCEECNGLVYIDAAKLRNRIALSKFGETVDEETGERVKDESWKLPPEPLPPCPGCGRTNTFRIGADDLTLLLAANVEELERRKRVQKRMARKIQECYRYYLRRRYGRAQRHAIIIRRMLEKRCAAAIQAMVRARLARRRFVVEKALLVIKEAHKMLVNRALHWEGYHKRVFWYKTKTELAVLYEDYYMLVERTGFNPPLCVVEENICEIAKRIVDREHELACRLQARWRGIVVRRYLNVFKLEKTRAREIMAGCTFRLQRQWRGYLGRKRAALVRRGLKNDKLMDQYQTERFIQAEKLLVDRENFKMKAHYTKERQEERSARFTGLTNPKMHDGKKMKAYFESSYGEMDAKDTMDEFMENVFERKARDADLAQEKHVRAESVRIMQSKDPLLHKYFEDEMRERREGIIKKLTKERPIRRVGKMLAAHNKKNIKFEYPQSCYNDPMAIIREDLIVKEVRRDKYGRRVRDTAEKEELLRFKKEKEQKQLEENEKKYKSKFGTRRGGITIETIADEADAAPPPQTADNVKDALAEMMEEF</sequence>
<dbReference type="Gene3D" id="1.20.5.190">
    <property type="match status" value="1"/>
</dbReference>
<name>A0A9W7DPW5_9STRA</name>
<dbReference type="Proteomes" id="UP001165082">
    <property type="component" value="Unassembled WGS sequence"/>
</dbReference>
<organism evidence="1 2">
    <name type="scientific">Triparma retinervis</name>
    <dbReference type="NCBI Taxonomy" id="2557542"/>
    <lineage>
        <taxon>Eukaryota</taxon>
        <taxon>Sar</taxon>
        <taxon>Stramenopiles</taxon>
        <taxon>Ochrophyta</taxon>
        <taxon>Bolidophyceae</taxon>
        <taxon>Parmales</taxon>
        <taxon>Triparmaceae</taxon>
        <taxon>Triparma</taxon>
    </lineage>
</organism>
<evidence type="ECO:0000313" key="2">
    <source>
        <dbReference type="Proteomes" id="UP001165082"/>
    </source>
</evidence>
<dbReference type="SMART" id="SM00015">
    <property type="entry name" value="IQ"/>
    <property type="match status" value="3"/>
</dbReference>
<feature type="non-terminal residue" evidence="1">
    <location>
        <position position="1"/>
    </location>
</feature>
<proteinExistence type="predicted"/>
<dbReference type="PROSITE" id="PS50096">
    <property type="entry name" value="IQ"/>
    <property type="match status" value="3"/>
</dbReference>
<accession>A0A9W7DPW5</accession>
<gene>
    <name evidence="1" type="ORF">TrRE_jg11461</name>
</gene>